<dbReference type="SUPFAM" id="SSF48403">
    <property type="entry name" value="Ankyrin repeat"/>
    <property type="match status" value="4"/>
</dbReference>
<sequence>MTNKTVGWTSWLKTVKKKAPQKRRFKQKVLTKKQEQILMNGDVNEIKQTFTKQTIQFKTNKGVPVLNLVCLSQGVQLEKVKCIVDMGAQIQHKDKLSRNALHVLCSLPTPPNDVVSFLIGKGININGREYKMSTALLLLCSQLDPCESTIRLLLSLGADPNLCDLRGISPLFLLLHCQKPNYELVSFLLSKGAIVDKEVNFHQQISSVNLFLDSATTTTTTTTNIYKNSNRNKNSNKNKKISTDQKNTQGKKEETFYDINENNYFPSAMCAAILRKDLPIKFADLLFQNGSDANYLYSSYEELDKFTILHLCCKMASQAILERIKLIVSYGGDLSIVDYYGHSTLHCACLSKNLNNTSTIQYLLQENVDYRLQTNYSEYYGCTILHLVCLTKRINLDNLKILLKFEDLIDIRDNKQRTALHYICQHPNVNNEILDLFISSKANISAFDELHLTPLSYLCKKPILQPDLILKFLKLNPNLLPQCDYLGFNPFFYTFLNKGNRSIPISLIQDYLTVIKDVNQKVIIQAENKELFENLNNYFSLYTKFSKVKLKKERIHNQQNDNYSDSNLMKYQGCTILHLLLGSASFNLKLIGYLLNSGCSLEIVRSGNITPLHDLCSNPQINEQILNLIIKKGGTKLVDIPDSKEHTPLHNLCANKSISIELLKILLSINFDHKVNIANRNQLEFENKNKKGNENGNGNGKGNENENGNGNEKGNGKVGIDKKMDNIKSYNNNNEKETNIENTKNLGNEDQKQIYNISNVKSPNDIQKSDILSRNALHIMCIKQPKINLQCVNLLLNLGIDINLEDKNSKSGLNHLCSSKNPDIKSIKAFIKMGADVNSSDIKNHTPIMNLCYSNKISEELVKLFVNDYSVKLNKKSKKALFFNMTLLFFILKKGNASDELLDFLIESGLTVKTQNQLRSKTENPILYLCKQETFKVSYLQVLMKHKCDIAPQDIYKNTPLHYICSNPKMLKASIIELFLNHGINPDQKNSDSETPFSLATMQPNVTANIISLFLKSGVYITLYNHLKSPLFHNICKNSLNKESLQILKLLKKNGAPIEPLDHVGNTPLIVLCNQKKIAFDLIFYLIKKRAKINFKDYFGKTPLSYMVIKLTKIIPFGPQRYYGFHF</sequence>
<feature type="compositionally biased region" description="Low complexity" evidence="3">
    <location>
        <begin position="224"/>
        <end position="233"/>
    </location>
</feature>
<dbReference type="AlphaFoldDB" id="A0AAV7ZGS9"/>
<accession>A0AAV7ZGS9</accession>
<dbReference type="InterPro" id="IPR036770">
    <property type="entry name" value="Ankyrin_rpt-contain_sf"/>
</dbReference>
<evidence type="ECO:0000256" key="3">
    <source>
        <dbReference type="SAM" id="MobiDB-lite"/>
    </source>
</evidence>
<dbReference type="Pfam" id="PF00023">
    <property type="entry name" value="Ank"/>
    <property type="match status" value="1"/>
</dbReference>
<evidence type="ECO:0000256" key="2">
    <source>
        <dbReference type="ARBA" id="ARBA00023043"/>
    </source>
</evidence>
<dbReference type="SMART" id="SM00248">
    <property type="entry name" value="ANK"/>
    <property type="match status" value="19"/>
</dbReference>
<dbReference type="InterPro" id="IPR002110">
    <property type="entry name" value="Ankyrin_rpt"/>
</dbReference>
<reference evidence="4" key="1">
    <citation type="submission" date="2022-08" db="EMBL/GenBank/DDBJ databases">
        <title>Novel sulphate-reducing endosymbionts in the free-living metamonad Anaeramoeba.</title>
        <authorList>
            <person name="Jerlstrom-Hultqvist J."/>
            <person name="Cepicka I."/>
            <person name="Gallot-Lavallee L."/>
            <person name="Salas-Leiva D."/>
            <person name="Curtis B.A."/>
            <person name="Zahonova K."/>
            <person name="Pipaliya S."/>
            <person name="Dacks J."/>
            <person name="Roger A.J."/>
        </authorList>
    </citation>
    <scope>NUCLEOTIDE SEQUENCE</scope>
    <source>
        <strain evidence="4">Busselton2</strain>
    </source>
</reference>
<dbReference type="Proteomes" id="UP001146793">
    <property type="component" value="Unassembled WGS sequence"/>
</dbReference>
<dbReference type="PANTHER" id="PTHR24198">
    <property type="entry name" value="ANKYRIN REPEAT AND PROTEIN KINASE DOMAIN-CONTAINING PROTEIN"/>
    <property type="match status" value="1"/>
</dbReference>
<evidence type="ECO:0000313" key="4">
    <source>
        <dbReference type="EMBL" id="KAJ3439210.1"/>
    </source>
</evidence>
<dbReference type="Gene3D" id="1.25.40.20">
    <property type="entry name" value="Ankyrin repeat-containing domain"/>
    <property type="match status" value="5"/>
</dbReference>
<dbReference type="PANTHER" id="PTHR24198:SF165">
    <property type="entry name" value="ANKYRIN REPEAT-CONTAINING PROTEIN-RELATED"/>
    <property type="match status" value="1"/>
</dbReference>
<evidence type="ECO:0000313" key="5">
    <source>
        <dbReference type="Proteomes" id="UP001146793"/>
    </source>
</evidence>
<proteinExistence type="predicted"/>
<organism evidence="4 5">
    <name type="scientific">Anaeramoeba flamelloides</name>
    <dbReference type="NCBI Taxonomy" id="1746091"/>
    <lineage>
        <taxon>Eukaryota</taxon>
        <taxon>Metamonada</taxon>
        <taxon>Anaeramoebidae</taxon>
        <taxon>Anaeramoeba</taxon>
    </lineage>
</organism>
<evidence type="ECO:0000256" key="1">
    <source>
        <dbReference type="ARBA" id="ARBA00022737"/>
    </source>
</evidence>
<keyword evidence="1" id="KW-0677">Repeat</keyword>
<feature type="region of interest" description="Disordered" evidence="3">
    <location>
        <begin position="224"/>
        <end position="249"/>
    </location>
</feature>
<dbReference type="EMBL" id="JANTQA010000032">
    <property type="protein sequence ID" value="KAJ3439210.1"/>
    <property type="molecule type" value="Genomic_DNA"/>
</dbReference>
<dbReference type="Pfam" id="PF12796">
    <property type="entry name" value="Ank_2"/>
    <property type="match status" value="1"/>
</dbReference>
<comment type="caution">
    <text evidence="4">The sequence shown here is derived from an EMBL/GenBank/DDBJ whole genome shotgun (WGS) entry which is preliminary data.</text>
</comment>
<gene>
    <name evidence="4" type="ORF">M0812_15234</name>
</gene>
<feature type="region of interest" description="Disordered" evidence="3">
    <location>
        <begin position="686"/>
        <end position="747"/>
    </location>
</feature>
<protein>
    <submittedName>
        <fullName evidence="4">Ankyrin repeat-containing protein</fullName>
    </submittedName>
</protein>
<name>A0AAV7ZGS9_9EUKA</name>
<keyword evidence="2" id="KW-0040">ANK repeat</keyword>